<dbReference type="RefSeq" id="WP_252082048.1">
    <property type="nucleotide sequence ID" value="NZ_CP092418.1"/>
</dbReference>
<dbReference type="EMBL" id="CP092418">
    <property type="protein sequence ID" value="USD19958.1"/>
    <property type="molecule type" value="Genomic_DNA"/>
</dbReference>
<reference evidence="1" key="1">
    <citation type="submission" date="2022-02" db="EMBL/GenBank/DDBJ databases">
        <title>Coral-associated bacteria.</title>
        <authorList>
            <person name="Tang K."/>
            <person name="Wang X."/>
        </authorList>
    </citation>
    <scope>NUCLEOTIDE SEQUENCE</scope>
    <source>
        <strain evidence="1">SCSIO 43006</strain>
    </source>
</reference>
<accession>A0ABY4V9S5</accession>
<sequence>MGALIFGTTTIQGRKFDKIQLQTSKAGVPRQIIFGRVKPVIGNIIATTPPKIVKKKQKQKSGKGGGKTEVVNEEVYRTYAIRICEGPITGVCKVWRNNELVYDRDSTDPTQIDNNQAFLQLAEFFLGGFGQMPSAVLQAAFGINNVPAYRGTCYLVIDNENLTSTGGAIPQYAFEVERSEGFVLTSRPYAIETQEALTPAFSSATARFKNIEAKPPAEGLGSTLAGLSGTMRVARVAHSETEALHSALVSVSGSLKIPPNTQEQEALQSSLVSISGSLRMPLIPYSETDALSSALVAVTGSMEISND</sequence>
<evidence type="ECO:0000313" key="1">
    <source>
        <dbReference type="EMBL" id="USD19958.1"/>
    </source>
</evidence>
<evidence type="ECO:0000313" key="2">
    <source>
        <dbReference type="Proteomes" id="UP001055658"/>
    </source>
</evidence>
<name>A0ABY4V9S5_9GAMM</name>
<proteinExistence type="predicted"/>
<protein>
    <submittedName>
        <fullName evidence="1">Uncharacterized protein</fullName>
    </submittedName>
</protein>
<dbReference type="Proteomes" id="UP001055658">
    <property type="component" value="Chromosome"/>
</dbReference>
<keyword evidence="2" id="KW-1185">Reference proteome</keyword>
<gene>
    <name evidence="1" type="ORF">MJO52_12805</name>
</gene>
<organism evidence="1 2">
    <name type="scientific">Microbulbifer variabilis</name>
    <dbReference type="NCBI Taxonomy" id="266805"/>
    <lineage>
        <taxon>Bacteria</taxon>
        <taxon>Pseudomonadati</taxon>
        <taxon>Pseudomonadota</taxon>
        <taxon>Gammaproteobacteria</taxon>
        <taxon>Cellvibrionales</taxon>
        <taxon>Microbulbiferaceae</taxon>
        <taxon>Microbulbifer</taxon>
    </lineage>
</organism>